<dbReference type="Pfam" id="PF22968">
    <property type="entry name" value="RNF34L-like_3rd"/>
    <property type="match status" value="1"/>
</dbReference>
<dbReference type="GO" id="GO:0043161">
    <property type="term" value="P:proteasome-mediated ubiquitin-dependent protein catabolic process"/>
    <property type="evidence" value="ECO:0007669"/>
    <property type="project" value="TreeGrafter"/>
</dbReference>
<organism evidence="7 8">
    <name type="scientific">Zootermopsis nevadensis</name>
    <name type="common">Dampwood termite</name>
    <dbReference type="NCBI Taxonomy" id="136037"/>
    <lineage>
        <taxon>Eukaryota</taxon>
        <taxon>Metazoa</taxon>
        <taxon>Ecdysozoa</taxon>
        <taxon>Arthropoda</taxon>
        <taxon>Hexapoda</taxon>
        <taxon>Insecta</taxon>
        <taxon>Pterygota</taxon>
        <taxon>Neoptera</taxon>
        <taxon>Polyneoptera</taxon>
        <taxon>Dictyoptera</taxon>
        <taxon>Blattodea</taxon>
        <taxon>Blattoidea</taxon>
        <taxon>Termitoidae</taxon>
        <taxon>Termopsidae</taxon>
        <taxon>Zootermopsis</taxon>
    </lineage>
</organism>
<feature type="compositionally biased region" description="Polar residues" evidence="5">
    <location>
        <begin position="179"/>
        <end position="193"/>
    </location>
</feature>
<dbReference type="InterPro" id="IPR055111">
    <property type="entry name" value="RNF34_RFFL_HeH"/>
</dbReference>
<evidence type="ECO:0000256" key="5">
    <source>
        <dbReference type="SAM" id="MobiDB-lite"/>
    </source>
</evidence>
<dbReference type="Gene3D" id="3.30.40.10">
    <property type="entry name" value="Zinc/RING finger domain, C3HC4 (zinc finger)"/>
    <property type="match status" value="1"/>
</dbReference>
<reference evidence="7 8" key="1">
    <citation type="journal article" date="2014" name="Nat. Commun.">
        <title>Molecular traces of alternative social organization in a termite genome.</title>
        <authorList>
            <person name="Terrapon N."/>
            <person name="Li C."/>
            <person name="Robertson H.M."/>
            <person name="Ji L."/>
            <person name="Meng X."/>
            <person name="Booth W."/>
            <person name="Chen Z."/>
            <person name="Childers C.P."/>
            <person name="Glastad K.M."/>
            <person name="Gokhale K."/>
            <person name="Gowin J."/>
            <person name="Gronenberg W."/>
            <person name="Hermansen R.A."/>
            <person name="Hu H."/>
            <person name="Hunt B.G."/>
            <person name="Huylmans A.K."/>
            <person name="Khalil S.M."/>
            <person name="Mitchell R.D."/>
            <person name="Munoz-Torres M.C."/>
            <person name="Mustard J.A."/>
            <person name="Pan H."/>
            <person name="Reese J.T."/>
            <person name="Scharf M.E."/>
            <person name="Sun F."/>
            <person name="Vogel H."/>
            <person name="Xiao J."/>
            <person name="Yang W."/>
            <person name="Yang Z."/>
            <person name="Yang Z."/>
            <person name="Zhou J."/>
            <person name="Zhu J."/>
            <person name="Brent C.S."/>
            <person name="Elsik C.G."/>
            <person name="Goodisman M.A."/>
            <person name="Liberles D.A."/>
            <person name="Roe R.M."/>
            <person name="Vargo E.L."/>
            <person name="Vilcinskas A."/>
            <person name="Wang J."/>
            <person name="Bornberg-Bauer E."/>
            <person name="Korb J."/>
            <person name="Zhang G."/>
            <person name="Liebig J."/>
        </authorList>
    </citation>
    <scope>NUCLEOTIDE SEQUENCE [LARGE SCALE GENOMIC DNA]</scope>
    <source>
        <tissue evidence="7">Whole organism</tissue>
    </source>
</reference>
<dbReference type="Gene3D" id="1.10.720.30">
    <property type="entry name" value="SAP domain"/>
    <property type="match status" value="1"/>
</dbReference>
<evidence type="ECO:0000256" key="3">
    <source>
        <dbReference type="ARBA" id="ARBA00022833"/>
    </source>
</evidence>
<feature type="compositionally biased region" description="Low complexity" evidence="5">
    <location>
        <begin position="210"/>
        <end position="226"/>
    </location>
</feature>
<dbReference type="STRING" id="136037.A0A067QZ03"/>
<feature type="compositionally biased region" description="Low complexity" evidence="5">
    <location>
        <begin position="149"/>
        <end position="161"/>
    </location>
</feature>
<feature type="compositionally biased region" description="Low complexity" evidence="5">
    <location>
        <begin position="249"/>
        <end position="261"/>
    </location>
</feature>
<dbReference type="GO" id="GO:0008270">
    <property type="term" value="F:zinc ion binding"/>
    <property type="evidence" value="ECO:0007669"/>
    <property type="project" value="UniProtKB-KW"/>
</dbReference>
<keyword evidence="3" id="KW-0862">Zinc</keyword>
<dbReference type="AlphaFoldDB" id="A0A067QZ03"/>
<evidence type="ECO:0000313" key="7">
    <source>
        <dbReference type="EMBL" id="KDR15775.1"/>
    </source>
</evidence>
<dbReference type="GO" id="GO:0005886">
    <property type="term" value="C:plasma membrane"/>
    <property type="evidence" value="ECO:0007669"/>
    <property type="project" value="UniProtKB-SubCell"/>
</dbReference>
<feature type="compositionally biased region" description="Low complexity" evidence="5">
    <location>
        <begin position="168"/>
        <end position="178"/>
    </location>
</feature>
<dbReference type="CDD" id="cd16500">
    <property type="entry name" value="RING-HC_CARP"/>
    <property type="match status" value="1"/>
</dbReference>
<dbReference type="GO" id="GO:1902042">
    <property type="term" value="P:negative regulation of extrinsic apoptotic signaling pathway via death domain receptors"/>
    <property type="evidence" value="ECO:0007669"/>
    <property type="project" value="TreeGrafter"/>
</dbReference>
<sequence length="472" mass="51770">MFDFVGAGFCRGNSVGTEQQRRAAMICEGCSVKFTVFKRKRQCSVCRRYYCSHCLPFRQNDSNYNTTSVLAHFTDKKLKCSKCEVLTSRPLSRAQLQQLRVKDLQLYLISQKVSTRGCVEKDDLVNLLMLHAGNSSNNTQRSDFPIGHGSQTDTQSGSQSSMVEDQTEQLSQEQSTSTAYLSSQCVPSTSETPPDSDYLGFSITSDRSTKAGSGESTTGSSSSSGSQFGHKAPIGTNMSVSPEDMCHISTSSSSSTTQSSSGWSEEHSVVDVDIVELTDWTGDLNNLDAGPEPVITVIEDDSPERTFNEVEVMETDELADVAVESEDGDYNITAGEAGDETAGIATEEPTVPTQSRTGITLASISGLEDFEKLTVKQLKELLSLNRVDYRGCCERQELMERVARLWQEDSQTRKGLDTMSVDELCKICMDAPVECVMLECGHMATCVTCGKQLSECPICRQFVVRVVRTFKA</sequence>
<dbReference type="SUPFAM" id="SSF57850">
    <property type="entry name" value="RING/U-box"/>
    <property type="match status" value="1"/>
</dbReference>
<dbReference type="eggNOG" id="KOG4275">
    <property type="taxonomic scope" value="Eukaryota"/>
</dbReference>
<protein>
    <submittedName>
        <fullName evidence="7">E3 ubiquitin-protein ligase rififylin</fullName>
    </submittedName>
</protein>
<feature type="region of interest" description="Disordered" evidence="5">
    <location>
        <begin position="136"/>
        <end position="265"/>
    </location>
</feature>
<dbReference type="InterPro" id="IPR051728">
    <property type="entry name" value="RING-FYVE_E3_ubiquitin-ligase"/>
</dbReference>
<dbReference type="OMA" id="LCHICMD"/>
<dbReference type="SMART" id="SM00184">
    <property type="entry name" value="RING"/>
    <property type="match status" value="2"/>
</dbReference>
<gene>
    <name evidence="7" type="ORF">L798_10319</name>
</gene>
<dbReference type="GO" id="GO:0061630">
    <property type="term" value="F:ubiquitin protein ligase activity"/>
    <property type="evidence" value="ECO:0007669"/>
    <property type="project" value="TreeGrafter"/>
</dbReference>
<dbReference type="InterPro" id="IPR011011">
    <property type="entry name" value="Znf_FYVE_PHD"/>
</dbReference>
<dbReference type="GO" id="GO:0070936">
    <property type="term" value="P:protein K48-linked ubiquitination"/>
    <property type="evidence" value="ECO:0007669"/>
    <property type="project" value="TreeGrafter"/>
</dbReference>
<evidence type="ECO:0000256" key="2">
    <source>
        <dbReference type="ARBA" id="ARBA00022771"/>
    </source>
</evidence>
<dbReference type="SUPFAM" id="SSF57903">
    <property type="entry name" value="FYVE/PHD zinc finger"/>
    <property type="match status" value="1"/>
</dbReference>
<accession>A0A067QZ03</accession>
<dbReference type="Gene3D" id="1.10.720.140">
    <property type="match status" value="1"/>
</dbReference>
<dbReference type="OrthoDB" id="3045089at2759"/>
<dbReference type="GO" id="GO:0005737">
    <property type="term" value="C:cytoplasm"/>
    <property type="evidence" value="ECO:0007669"/>
    <property type="project" value="TreeGrafter"/>
</dbReference>
<dbReference type="InterPro" id="IPR001841">
    <property type="entry name" value="Znf_RING"/>
</dbReference>
<dbReference type="Pfam" id="PF13920">
    <property type="entry name" value="zf-C3HC4_3"/>
    <property type="match status" value="1"/>
</dbReference>
<proteinExistence type="predicted"/>
<dbReference type="InParanoid" id="A0A067QZ03"/>
<dbReference type="InterPro" id="IPR057299">
    <property type="entry name" value="RNF34_RFFL_SAP"/>
</dbReference>
<dbReference type="Pfam" id="PF23632">
    <property type="entry name" value="SAP_RNF34_RFFL"/>
    <property type="match status" value="1"/>
</dbReference>
<evidence type="ECO:0000256" key="1">
    <source>
        <dbReference type="ARBA" id="ARBA00004202"/>
    </source>
</evidence>
<dbReference type="FunFam" id="3.30.40.10:FF:000110">
    <property type="entry name" value="E3 ubiquitin-protein ligase RNF34 isoform X1"/>
    <property type="match status" value="1"/>
</dbReference>
<keyword evidence="2 4" id="KW-0479">Metal-binding</keyword>
<dbReference type="PANTHER" id="PTHR14879">
    <property type="entry name" value="CASPASE REGULATOR, RING FINGER DOMAIN-CONTAINING"/>
    <property type="match status" value="1"/>
</dbReference>
<dbReference type="InterPro" id="IPR036361">
    <property type="entry name" value="SAP_dom_sf"/>
</dbReference>
<name>A0A067QZ03_ZOONE</name>
<dbReference type="Proteomes" id="UP000027135">
    <property type="component" value="Unassembled WGS sequence"/>
</dbReference>
<dbReference type="PROSITE" id="PS50089">
    <property type="entry name" value="ZF_RING_2"/>
    <property type="match status" value="1"/>
</dbReference>
<dbReference type="InterPro" id="IPR013083">
    <property type="entry name" value="Znf_RING/FYVE/PHD"/>
</dbReference>
<evidence type="ECO:0000256" key="4">
    <source>
        <dbReference type="PROSITE-ProRule" id="PRU00175"/>
    </source>
</evidence>
<feature type="domain" description="RING-type" evidence="6">
    <location>
        <begin position="425"/>
        <end position="460"/>
    </location>
</feature>
<dbReference type="EMBL" id="KK852817">
    <property type="protein sequence ID" value="KDR15775.1"/>
    <property type="molecule type" value="Genomic_DNA"/>
</dbReference>
<keyword evidence="8" id="KW-1185">Reference proteome</keyword>
<evidence type="ECO:0000259" key="6">
    <source>
        <dbReference type="PROSITE" id="PS50089"/>
    </source>
</evidence>
<keyword evidence="2 4" id="KW-0863">Zinc-finger</keyword>
<dbReference type="CDD" id="cd15750">
    <property type="entry name" value="FYVE_CARP"/>
    <property type="match status" value="1"/>
</dbReference>
<dbReference type="SUPFAM" id="SSF68906">
    <property type="entry name" value="SAP domain"/>
    <property type="match status" value="1"/>
</dbReference>
<evidence type="ECO:0000313" key="8">
    <source>
        <dbReference type="Proteomes" id="UP000027135"/>
    </source>
</evidence>
<dbReference type="PANTHER" id="PTHR14879:SF15">
    <property type="entry name" value="E3 UBIQUITIN-PROTEIN LIGASE RIFIFYLIN-LIKE PROTEIN"/>
    <property type="match status" value="1"/>
</dbReference>
<dbReference type="FunCoup" id="A0A067QZ03">
    <property type="interactions" value="1470"/>
</dbReference>
<comment type="subcellular location">
    <subcellularLocation>
        <location evidence="1">Cell membrane</location>
        <topology evidence="1">Peripheral membrane protein</topology>
    </subcellularLocation>
</comment>